<comment type="similarity">
    <text evidence="2">Belongs to the GSP L family.</text>
</comment>
<evidence type="ECO:0000256" key="5">
    <source>
        <dbReference type="ARBA" id="ARBA00022519"/>
    </source>
</evidence>
<dbReference type="InterPro" id="IPR043129">
    <property type="entry name" value="ATPase_NBD"/>
</dbReference>
<evidence type="ECO:0000313" key="12">
    <source>
        <dbReference type="EMBL" id="RMT84517.1"/>
    </source>
</evidence>
<evidence type="ECO:0000313" key="13">
    <source>
        <dbReference type="Proteomes" id="UP000273854"/>
    </source>
</evidence>
<evidence type="ECO:0000256" key="2">
    <source>
        <dbReference type="ARBA" id="ARBA00005318"/>
    </source>
</evidence>
<evidence type="ECO:0000256" key="8">
    <source>
        <dbReference type="ARBA" id="ARBA00022989"/>
    </source>
</evidence>
<dbReference type="GO" id="GO:0015627">
    <property type="term" value="C:type II protein secretion system complex"/>
    <property type="evidence" value="ECO:0007669"/>
    <property type="project" value="InterPro"/>
</dbReference>
<dbReference type="Proteomes" id="UP000273854">
    <property type="component" value="Unassembled WGS sequence"/>
</dbReference>
<dbReference type="Gene3D" id="3.30.420.380">
    <property type="match status" value="1"/>
</dbReference>
<evidence type="ECO:0000256" key="1">
    <source>
        <dbReference type="ARBA" id="ARBA00004533"/>
    </source>
</evidence>
<keyword evidence="3" id="KW-0813">Transport</keyword>
<evidence type="ECO:0000259" key="11">
    <source>
        <dbReference type="Pfam" id="PF12693"/>
    </source>
</evidence>
<dbReference type="EMBL" id="RBTP01000012">
    <property type="protein sequence ID" value="RMT84517.1"/>
    <property type="molecule type" value="Genomic_DNA"/>
</dbReference>
<dbReference type="SUPFAM" id="SSF53067">
    <property type="entry name" value="Actin-like ATPase domain"/>
    <property type="match status" value="1"/>
</dbReference>
<organism evidence="12 13">
    <name type="scientific">Pseudomonas viridiflava</name>
    <name type="common">Phytomonas viridiflava</name>
    <dbReference type="NCBI Taxonomy" id="33069"/>
    <lineage>
        <taxon>Bacteria</taxon>
        <taxon>Pseudomonadati</taxon>
        <taxon>Pseudomonadota</taxon>
        <taxon>Gammaproteobacteria</taxon>
        <taxon>Pseudomonadales</taxon>
        <taxon>Pseudomonadaceae</taxon>
        <taxon>Pseudomonas</taxon>
    </lineage>
</organism>
<evidence type="ECO:0000256" key="6">
    <source>
        <dbReference type="ARBA" id="ARBA00022692"/>
    </source>
</evidence>
<feature type="transmembrane region" description="Helical" evidence="10">
    <location>
        <begin position="233"/>
        <end position="256"/>
    </location>
</feature>
<keyword evidence="6 10" id="KW-0812">Transmembrane</keyword>
<evidence type="ECO:0000256" key="9">
    <source>
        <dbReference type="ARBA" id="ARBA00023136"/>
    </source>
</evidence>
<gene>
    <name evidence="12" type="ORF">ALP40_02691</name>
</gene>
<dbReference type="InterPro" id="IPR007812">
    <property type="entry name" value="T2SS_protein-GspL"/>
</dbReference>
<evidence type="ECO:0000256" key="4">
    <source>
        <dbReference type="ARBA" id="ARBA00022475"/>
    </source>
</evidence>
<keyword evidence="5" id="KW-0997">Cell inner membrane</keyword>
<evidence type="ECO:0000256" key="3">
    <source>
        <dbReference type="ARBA" id="ARBA00022448"/>
    </source>
</evidence>
<proteinExistence type="inferred from homology"/>
<keyword evidence="4" id="KW-1003">Cell membrane</keyword>
<keyword evidence="9 10" id="KW-0472">Membrane</keyword>
<accession>A0A3M5PK12</accession>
<comment type="subcellular location">
    <subcellularLocation>
        <location evidence="1">Cell inner membrane</location>
    </subcellularLocation>
</comment>
<dbReference type="OrthoDB" id="7022366at2"/>
<evidence type="ECO:0000256" key="10">
    <source>
        <dbReference type="SAM" id="Phobius"/>
    </source>
</evidence>
<name>A0A3M5PK12_PSEVI</name>
<keyword evidence="7" id="KW-0653">Protein transport</keyword>
<sequence length="394" mass="42412">MNGLRIALPPLAQLTEVSELAFVRLDRAGHIIESGRSTLSVLGANKKTRAVECYLHPLDSISTRLDLPPLSGSRLHAAVICAAQALLLGPVDEMHIAHSTRDAQGRVHLGWLAKSALHQLIDVLDRMRLSLRGLYPASFGLPVPLAGQVSACVLDEHWLLRYSVDQAVVQPCSDDSAEERNGNSLDGRLVFGHEVCRLDDNGPDASALSLSGAAPGWSLHAGLIRGTRQTSSWTPAVACCALAVVVWALGLNFYAAREAAQGRALKAGMSQRVKQAFPELPVILNPLQQARQQLAARTQAAGSDSGQRFNHLLQHAAEGMPFMAGSVQNLTYHEGRLQLQMLAETPLVPLDAAWQETLKQAGVSVNREDRLWILSPLAESAVSDTEGAQGDKNE</sequence>
<dbReference type="GO" id="GO:0009276">
    <property type="term" value="C:Gram-negative-bacterium-type cell wall"/>
    <property type="evidence" value="ECO:0007669"/>
    <property type="project" value="InterPro"/>
</dbReference>
<protein>
    <recommendedName>
        <fullName evidence="11">GspL periplasmic domain-containing protein</fullName>
    </recommendedName>
</protein>
<evidence type="ECO:0000256" key="7">
    <source>
        <dbReference type="ARBA" id="ARBA00022927"/>
    </source>
</evidence>
<dbReference type="RefSeq" id="WP_122207206.1">
    <property type="nucleotide sequence ID" value="NZ_RBTP01000012.1"/>
</dbReference>
<comment type="caution">
    <text evidence="12">The sequence shown here is derived from an EMBL/GenBank/DDBJ whole genome shotgun (WGS) entry which is preliminary data.</text>
</comment>
<dbReference type="GO" id="GO:0005886">
    <property type="term" value="C:plasma membrane"/>
    <property type="evidence" value="ECO:0007669"/>
    <property type="project" value="UniProtKB-SubCell"/>
</dbReference>
<dbReference type="InterPro" id="IPR025691">
    <property type="entry name" value="GspL_pp_dom"/>
</dbReference>
<dbReference type="Pfam" id="PF12693">
    <property type="entry name" value="GspL_C"/>
    <property type="match status" value="1"/>
</dbReference>
<reference evidence="12 13" key="1">
    <citation type="submission" date="2018-08" db="EMBL/GenBank/DDBJ databases">
        <title>Recombination of ecologically and evolutionarily significant loci maintains genetic cohesion in the Pseudomonas syringae species complex.</title>
        <authorList>
            <person name="Dillon M."/>
            <person name="Thakur S."/>
            <person name="Almeida R.N.D."/>
            <person name="Weir B.S."/>
            <person name="Guttman D.S."/>
        </authorList>
    </citation>
    <scope>NUCLEOTIDE SEQUENCE [LARGE SCALE GENOMIC DNA]</scope>
    <source>
        <strain evidence="12 13">ICMP 19473</strain>
    </source>
</reference>
<dbReference type="AlphaFoldDB" id="A0A3M5PK12"/>
<dbReference type="GO" id="GO:0015628">
    <property type="term" value="P:protein secretion by the type II secretion system"/>
    <property type="evidence" value="ECO:0007669"/>
    <property type="project" value="InterPro"/>
</dbReference>
<keyword evidence="8 10" id="KW-1133">Transmembrane helix</keyword>
<dbReference type="NCBIfam" id="TIGR01709">
    <property type="entry name" value="typeII_sec_gspL"/>
    <property type="match status" value="1"/>
</dbReference>
<feature type="domain" description="GspL periplasmic" evidence="11">
    <location>
        <begin position="228"/>
        <end position="343"/>
    </location>
</feature>